<keyword evidence="3" id="KW-1185">Reference proteome</keyword>
<organism evidence="2 3">
    <name type="scientific">Dyadobacter sandarakinus</name>
    <dbReference type="NCBI Taxonomy" id="2747268"/>
    <lineage>
        <taxon>Bacteria</taxon>
        <taxon>Pseudomonadati</taxon>
        <taxon>Bacteroidota</taxon>
        <taxon>Cytophagia</taxon>
        <taxon>Cytophagales</taxon>
        <taxon>Spirosomataceae</taxon>
        <taxon>Dyadobacter</taxon>
    </lineage>
</organism>
<sequence length="49" mass="5722">MIFSIVNFLKGRFSKEAIDEAKSSDKRMSRQDALRQMRDLASKRTDKKS</sequence>
<dbReference type="RefSeq" id="WP_204662910.1">
    <property type="nucleotide sequence ID" value="NZ_CP056775.1"/>
</dbReference>
<gene>
    <name evidence="2" type="ORF">HWI92_08955</name>
</gene>
<proteinExistence type="predicted"/>
<protein>
    <submittedName>
        <fullName evidence="2">Uncharacterized protein</fullName>
    </submittedName>
</protein>
<name>A0ABX7I573_9BACT</name>
<feature type="region of interest" description="Disordered" evidence="1">
    <location>
        <begin position="19"/>
        <end position="49"/>
    </location>
</feature>
<evidence type="ECO:0000256" key="1">
    <source>
        <dbReference type="SAM" id="MobiDB-lite"/>
    </source>
</evidence>
<evidence type="ECO:0000313" key="2">
    <source>
        <dbReference type="EMBL" id="QRR01020.1"/>
    </source>
</evidence>
<dbReference type="Proteomes" id="UP000612680">
    <property type="component" value="Chromosome"/>
</dbReference>
<reference evidence="2 3" key="1">
    <citation type="submission" date="2020-06" db="EMBL/GenBank/DDBJ databases">
        <title>Dyadobacter sandarakinus sp. nov., isolated from the soil of the Arctic Yellow River Station.</title>
        <authorList>
            <person name="Zhang Y."/>
            <person name="Peng F."/>
        </authorList>
    </citation>
    <scope>NUCLEOTIDE SEQUENCE [LARGE SCALE GENOMIC DNA]</scope>
    <source>
        <strain evidence="2 3">Q3-56</strain>
    </source>
</reference>
<evidence type="ECO:0000313" key="3">
    <source>
        <dbReference type="Proteomes" id="UP000612680"/>
    </source>
</evidence>
<dbReference type="EMBL" id="CP056775">
    <property type="protein sequence ID" value="QRR01020.1"/>
    <property type="molecule type" value="Genomic_DNA"/>
</dbReference>
<accession>A0ABX7I573</accession>